<evidence type="ECO:0000259" key="1">
    <source>
        <dbReference type="Pfam" id="PF07786"/>
    </source>
</evidence>
<reference evidence="2" key="1">
    <citation type="submission" date="2020-05" db="EMBL/GenBank/DDBJ databases">
        <title>Chitinophaga laudate sp. nov., isolated from a tropical peat swamp.</title>
        <authorList>
            <person name="Goh C.B.S."/>
            <person name="Lee M.S."/>
            <person name="Parimannan S."/>
            <person name="Pasbakhsh P."/>
            <person name="Yule C.M."/>
            <person name="Rajandas H."/>
            <person name="Loke S."/>
            <person name="Croft L."/>
            <person name="Tan J.B.L."/>
        </authorList>
    </citation>
    <scope>NUCLEOTIDE SEQUENCE</scope>
    <source>
        <strain evidence="2">Mgbs1</strain>
    </source>
</reference>
<dbReference type="AlphaFoldDB" id="A0A3S1DP92"/>
<proteinExistence type="predicted"/>
<protein>
    <submittedName>
        <fullName evidence="2">DUF1624 domain-containing protein</fullName>
    </submittedName>
</protein>
<dbReference type="Proteomes" id="UP000281028">
    <property type="component" value="Unassembled WGS sequence"/>
</dbReference>
<dbReference type="EMBL" id="RIAR02000001">
    <property type="protein sequence ID" value="NSL87334.1"/>
    <property type="molecule type" value="Genomic_DNA"/>
</dbReference>
<comment type="caution">
    <text evidence="2">The sequence shown here is derived from an EMBL/GenBank/DDBJ whole genome shotgun (WGS) entry which is preliminary data.</text>
</comment>
<dbReference type="Pfam" id="PF07786">
    <property type="entry name" value="HGSNAT_cat"/>
    <property type="match status" value="1"/>
</dbReference>
<name>A0A3S1DP92_9BACT</name>
<keyword evidence="3" id="KW-1185">Reference proteome</keyword>
<evidence type="ECO:0000313" key="2">
    <source>
        <dbReference type="EMBL" id="NSL87334.1"/>
    </source>
</evidence>
<dbReference type="InterPro" id="IPR012429">
    <property type="entry name" value="HGSNAT_cat"/>
</dbReference>
<accession>A0A3S1DP92</accession>
<gene>
    <name evidence="2" type="ORF">ECE50_010865</name>
</gene>
<sequence>MRIPAIDMARGFTVFIMTAVHTLLLYSEPAVFSAATGRLFTFLSEAPGAPVFMTAMGVSFVFSSQRHIRSACRRAAILLMQGYLLNTLKFLVPVAAGSMPPALLADFGIPSGPAAVWHFLLMGDILHLAAISLVVLSLVYRLPHYAYMAAILAFAVALTAPLLWGIRSEDPVSDYLLALLWGNDSRVFFPVFPWLTYPLLGLTVGYYLQHHPAKAFIWCRNAGLLLMIAGMVISARHPEYHRGDFYRAAQGGTLYYAGFVLCWLYGWHLAVRWIPAHPFFHLLGWLSKNITSIYLLQWTLIFWMLPVAGYRQLNGWQTWLSMIMMTLLVMGVLLLLKRIRWKAT</sequence>
<organism evidence="2 3">
    <name type="scientific">Chitinophaga solisilvae</name>
    <dbReference type="NCBI Taxonomy" id="1233460"/>
    <lineage>
        <taxon>Bacteria</taxon>
        <taxon>Pseudomonadati</taxon>
        <taxon>Bacteroidota</taxon>
        <taxon>Chitinophagia</taxon>
        <taxon>Chitinophagales</taxon>
        <taxon>Chitinophagaceae</taxon>
        <taxon>Chitinophaga</taxon>
    </lineage>
</organism>
<feature type="domain" description="Heparan-alpha-glucosaminide N-acetyltransferase catalytic" evidence="1">
    <location>
        <begin position="2"/>
        <end position="224"/>
    </location>
</feature>
<dbReference type="OrthoDB" id="2521581at2"/>
<evidence type="ECO:0000313" key="3">
    <source>
        <dbReference type="Proteomes" id="UP000281028"/>
    </source>
</evidence>